<dbReference type="Proteomes" id="UP001497472">
    <property type="component" value="Unassembled WGS sequence"/>
</dbReference>
<evidence type="ECO:0000256" key="4">
    <source>
        <dbReference type="ARBA" id="ARBA00023136"/>
    </source>
</evidence>
<feature type="transmembrane region" description="Helical" evidence="5">
    <location>
        <begin position="304"/>
        <end position="329"/>
    </location>
</feature>
<evidence type="ECO:0000256" key="3">
    <source>
        <dbReference type="ARBA" id="ARBA00022989"/>
    </source>
</evidence>
<comment type="subcellular location">
    <subcellularLocation>
        <location evidence="1">Membrane</location>
        <topology evidence="1">Multi-pass membrane protein</topology>
    </subcellularLocation>
</comment>
<feature type="transmembrane region" description="Helical" evidence="5">
    <location>
        <begin position="350"/>
        <end position="371"/>
    </location>
</feature>
<keyword evidence="3 5" id="KW-1133">Transmembrane helix</keyword>
<accession>A0AAV1JRD6</accession>
<dbReference type="Pfam" id="PF00002">
    <property type="entry name" value="7tm_2"/>
    <property type="match status" value="1"/>
</dbReference>
<dbReference type="GO" id="GO:0007166">
    <property type="term" value="P:cell surface receptor signaling pathway"/>
    <property type="evidence" value="ECO:0007669"/>
    <property type="project" value="InterPro"/>
</dbReference>
<gene>
    <name evidence="8" type="ORF">LNINA_LOCUS10419</name>
</gene>
<feature type="transmembrane region" description="Helical" evidence="5">
    <location>
        <begin position="201"/>
        <end position="226"/>
    </location>
</feature>
<dbReference type="PANTHER" id="PTHR47154">
    <property type="entry name" value="G-PROTEIN COUPLED RECEPTOR MTH-RELATED"/>
    <property type="match status" value="1"/>
</dbReference>
<feature type="domain" description="G-protein coupled receptors family 2 profile 2" evidence="7">
    <location>
        <begin position="137"/>
        <end position="400"/>
    </location>
</feature>
<evidence type="ECO:0000256" key="1">
    <source>
        <dbReference type="ARBA" id="ARBA00004141"/>
    </source>
</evidence>
<dbReference type="InterPro" id="IPR051384">
    <property type="entry name" value="Mth_GPCR"/>
</dbReference>
<dbReference type="Gene3D" id="1.20.1070.10">
    <property type="entry name" value="Rhodopsin 7-helix transmembrane proteins"/>
    <property type="match status" value="1"/>
</dbReference>
<evidence type="ECO:0000313" key="8">
    <source>
        <dbReference type="EMBL" id="CAK1551259.1"/>
    </source>
</evidence>
<keyword evidence="9" id="KW-1185">Reference proteome</keyword>
<feature type="signal peptide" evidence="6">
    <location>
        <begin position="1"/>
        <end position="21"/>
    </location>
</feature>
<feature type="chain" id="PRO_5043931506" description="G-protein coupled receptors family 2 profile 2 domain-containing protein" evidence="6">
    <location>
        <begin position="22"/>
        <end position="445"/>
    </location>
</feature>
<evidence type="ECO:0000259" key="7">
    <source>
        <dbReference type="PROSITE" id="PS50261"/>
    </source>
</evidence>
<dbReference type="InterPro" id="IPR000832">
    <property type="entry name" value="GPCR_2_secretin-like"/>
</dbReference>
<proteinExistence type="predicted"/>
<feature type="transmembrane region" description="Helical" evidence="5">
    <location>
        <begin position="139"/>
        <end position="162"/>
    </location>
</feature>
<feature type="transmembrane region" description="Helical" evidence="5">
    <location>
        <begin position="254"/>
        <end position="272"/>
    </location>
</feature>
<dbReference type="AlphaFoldDB" id="A0AAV1JRD6"/>
<reference evidence="8 9" key="1">
    <citation type="submission" date="2023-11" db="EMBL/GenBank/DDBJ databases">
        <authorList>
            <person name="Okamura Y."/>
        </authorList>
    </citation>
    <scope>NUCLEOTIDE SEQUENCE [LARGE SCALE GENOMIC DNA]</scope>
</reference>
<sequence length="445" mass="51062">MYRLIVLIILSHIHFGEVVNGTECVRASSGDFSSVSVYDYYLYKTDKKLSDAFHVVTNKFGNRDFAEAAYYATYIGGDVYLEESGALYVEMPNKFDRWLHISNKDFCIDYELTENGTVSETPQFWVNYEAAPERQKNSVVFVVALGVSSFFLFLVLLIYILLPDSQNLVGKIRMCYVSSYIVYFVSLAVILGKLHSETTCVVLSFIAYFSIIATCCWMNIMSYDIWSTFRSRSSTKFSGSSERRRIERRKFRRYCYYGWGLPMCMAIGLMIINSLDMTDVPWFITPQIPAYGCFLIDGQQLVYMYIPMLILVMVNCVLFFLTACSIWASMQGNEVLGAAATKRQQQRFKICIRLSVTMGVSWIWEVISFLVPAADAFAIYFDLYNGCIGFLIFLIFVCNRTKLAHLKARYESWRNPKTFNQNSTTNGSQAVAMKRLDNSMSNTDF</sequence>
<dbReference type="PANTHER" id="PTHR47154:SF2">
    <property type="entry name" value="G-PROTEIN COUPLED RECEPTOR MTH-RELATED"/>
    <property type="match status" value="1"/>
</dbReference>
<keyword evidence="2 5" id="KW-0812">Transmembrane</keyword>
<dbReference type="CDD" id="cd15039">
    <property type="entry name" value="7tmB3_Methuselah-like"/>
    <property type="match status" value="1"/>
</dbReference>
<protein>
    <recommendedName>
        <fullName evidence="7">G-protein coupled receptors family 2 profile 2 domain-containing protein</fullName>
    </recommendedName>
</protein>
<organism evidence="8 9">
    <name type="scientific">Leptosia nina</name>
    <dbReference type="NCBI Taxonomy" id="320188"/>
    <lineage>
        <taxon>Eukaryota</taxon>
        <taxon>Metazoa</taxon>
        <taxon>Ecdysozoa</taxon>
        <taxon>Arthropoda</taxon>
        <taxon>Hexapoda</taxon>
        <taxon>Insecta</taxon>
        <taxon>Pterygota</taxon>
        <taxon>Neoptera</taxon>
        <taxon>Endopterygota</taxon>
        <taxon>Lepidoptera</taxon>
        <taxon>Glossata</taxon>
        <taxon>Ditrysia</taxon>
        <taxon>Papilionoidea</taxon>
        <taxon>Pieridae</taxon>
        <taxon>Pierinae</taxon>
        <taxon>Leptosia</taxon>
    </lineage>
</organism>
<evidence type="ECO:0000256" key="5">
    <source>
        <dbReference type="SAM" id="Phobius"/>
    </source>
</evidence>
<evidence type="ECO:0000256" key="6">
    <source>
        <dbReference type="SAM" id="SignalP"/>
    </source>
</evidence>
<evidence type="ECO:0000256" key="2">
    <source>
        <dbReference type="ARBA" id="ARBA00022692"/>
    </source>
</evidence>
<dbReference type="GO" id="GO:0008528">
    <property type="term" value="F:G protein-coupled peptide receptor activity"/>
    <property type="evidence" value="ECO:0007669"/>
    <property type="project" value="TreeGrafter"/>
</dbReference>
<keyword evidence="4 5" id="KW-0472">Membrane</keyword>
<dbReference type="GO" id="GO:0005886">
    <property type="term" value="C:plasma membrane"/>
    <property type="evidence" value="ECO:0007669"/>
    <property type="project" value="TreeGrafter"/>
</dbReference>
<keyword evidence="6" id="KW-0732">Signal</keyword>
<dbReference type="PROSITE" id="PS50261">
    <property type="entry name" value="G_PROTEIN_RECEP_F2_4"/>
    <property type="match status" value="1"/>
</dbReference>
<feature type="transmembrane region" description="Helical" evidence="5">
    <location>
        <begin position="377"/>
        <end position="399"/>
    </location>
</feature>
<dbReference type="EMBL" id="CAVLEF010000122">
    <property type="protein sequence ID" value="CAK1551259.1"/>
    <property type="molecule type" value="Genomic_DNA"/>
</dbReference>
<feature type="transmembrane region" description="Helical" evidence="5">
    <location>
        <begin position="174"/>
        <end position="195"/>
    </location>
</feature>
<evidence type="ECO:0000313" key="9">
    <source>
        <dbReference type="Proteomes" id="UP001497472"/>
    </source>
</evidence>
<comment type="caution">
    <text evidence="8">The sequence shown here is derived from an EMBL/GenBank/DDBJ whole genome shotgun (WGS) entry which is preliminary data.</text>
</comment>
<dbReference type="InterPro" id="IPR017981">
    <property type="entry name" value="GPCR_2-like_7TM"/>
</dbReference>
<name>A0AAV1JRD6_9NEOP</name>